<dbReference type="Proteomes" id="UP001595191">
    <property type="component" value="Unassembled WGS sequence"/>
</dbReference>
<dbReference type="EMBL" id="JBHFPV010000006">
    <property type="protein sequence ID" value="MFH6604971.1"/>
    <property type="molecule type" value="Genomic_DNA"/>
</dbReference>
<evidence type="ECO:0000313" key="1">
    <source>
        <dbReference type="EMBL" id="MFH6604971.1"/>
    </source>
</evidence>
<organism evidence="1 2">
    <name type="scientific">Meishania litoralis</name>
    <dbReference type="NCBI Taxonomy" id="3434685"/>
    <lineage>
        <taxon>Bacteria</taxon>
        <taxon>Pseudomonadati</taxon>
        <taxon>Bacteroidota</taxon>
        <taxon>Flavobacteriia</taxon>
        <taxon>Flavobacteriales</taxon>
        <taxon>Flavobacteriaceae</taxon>
        <taxon>Meishania</taxon>
    </lineage>
</organism>
<reference evidence="1" key="1">
    <citation type="submission" date="2024-09" db="EMBL/GenBank/DDBJ databases">
        <authorList>
            <person name="Liu J."/>
        </authorList>
    </citation>
    <scope>NUCLEOTIDE SEQUENCE</scope>
    <source>
        <strain evidence="1">NBU2967</strain>
    </source>
</reference>
<evidence type="ECO:0000313" key="2">
    <source>
        <dbReference type="Proteomes" id="UP001595191"/>
    </source>
</evidence>
<keyword evidence="2" id="KW-1185">Reference proteome</keyword>
<name>A0ACC7LMI6_9FLAO</name>
<proteinExistence type="predicted"/>
<sequence length="149" mass="16777">MRYTLILIIVIMASCSGQKVVSDQNTDDGPLTMVLQDNYSGAETEELLLIKDQQSLRKFFAKVNRTRKPGLPVPEIDFSKDMVIVYCGGTVNKEGVPSLSLIEETKTHLAFKASREIAQDKSNTTAIISPFYVYKMPFTDKQIDLIPWK</sequence>
<comment type="caution">
    <text evidence="1">The sequence shown here is derived from an EMBL/GenBank/DDBJ whole genome shotgun (WGS) entry which is preliminary data.</text>
</comment>
<protein>
    <submittedName>
        <fullName evidence="1">Uncharacterized protein</fullName>
    </submittedName>
</protein>
<gene>
    <name evidence="1" type="ORF">ACEZ3G_15905</name>
</gene>
<accession>A0ACC7LMI6</accession>